<protein>
    <submittedName>
        <fullName evidence="1">Uncharacterized protein</fullName>
    </submittedName>
</protein>
<dbReference type="HOGENOM" id="CLU_2086423_0_0_1"/>
<dbReference type="AlphaFoldDB" id="L8WMS7"/>
<evidence type="ECO:0000313" key="1">
    <source>
        <dbReference type="EMBL" id="ELU37654.1"/>
    </source>
</evidence>
<keyword evidence="2" id="KW-1185">Reference proteome</keyword>
<name>L8WMS7_THACA</name>
<proteinExistence type="predicted"/>
<dbReference type="Proteomes" id="UP000011668">
    <property type="component" value="Unassembled WGS sequence"/>
</dbReference>
<sequence>MISFTVLHTYKPASVRGQQRFRDDTAPPNSEYFGVGVSSTLLRNKLTGSNIHRGLRLLNTPAYTTVLFSSIFLQTTIATARSLYHSAYILPFFMPIFHLKSSLGVTTGHSLRRNKRS</sequence>
<comment type="caution">
    <text evidence="1">The sequence shown here is derived from an EMBL/GenBank/DDBJ whole genome shotgun (WGS) entry which is preliminary data.</text>
</comment>
<reference evidence="1 2" key="1">
    <citation type="journal article" date="2013" name="Nat. Commun.">
        <title>The evolution and pathogenic mechanisms of the rice sheath blight pathogen.</title>
        <authorList>
            <person name="Zheng A."/>
            <person name="Lin R."/>
            <person name="Xu L."/>
            <person name="Qin P."/>
            <person name="Tang C."/>
            <person name="Ai P."/>
            <person name="Zhang D."/>
            <person name="Liu Y."/>
            <person name="Sun Z."/>
            <person name="Feng H."/>
            <person name="Wang Y."/>
            <person name="Chen Y."/>
            <person name="Liang X."/>
            <person name="Fu R."/>
            <person name="Li Q."/>
            <person name="Zhang J."/>
            <person name="Yu X."/>
            <person name="Xie Z."/>
            <person name="Ding L."/>
            <person name="Guan P."/>
            <person name="Tang J."/>
            <person name="Liang Y."/>
            <person name="Wang S."/>
            <person name="Deng Q."/>
            <person name="Li S."/>
            <person name="Zhu J."/>
            <person name="Wang L."/>
            <person name="Liu H."/>
            <person name="Li P."/>
        </authorList>
    </citation>
    <scope>NUCLEOTIDE SEQUENCE [LARGE SCALE GENOMIC DNA]</scope>
    <source>
        <strain evidence="2">AG-1 IA</strain>
    </source>
</reference>
<accession>L8WMS7</accession>
<organism evidence="1 2">
    <name type="scientific">Thanatephorus cucumeris (strain AG1-IA)</name>
    <name type="common">Rice sheath blight fungus</name>
    <name type="synonym">Rhizoctonia solani</name>
    <dbReference type="NCBI Taxonomy" id="983506"/>
    <lineage>
        <taxon>Eukaryota</taxon>
        <taxon>Fungi</taxon>
        <taxon>Dikarya</taxon>
        <taxon>Basidiomycota</taxon>
        <taxon>Agaricomycotina</taxon>
        <taxon>Agaricomycetes</taxon>
        <taxon>Cantharellales</taxon>
        <taxon>Ceratobasidiaceae</taxon>
        <taxon>Rhizoctonia</taxon>
        <taxon>Rhizoctonia solani AG-1</taxon>
    </lineage>
</organism>
<gene>
    <name evidence="1" type="ORF">AG1IA_08318</name>
</gene>
<evidence type="ECO:0000313" key="2">
    <source>
        <dbReference type="Proteomes" id="UP000011668"/>
    </source>
</evidence>
<dbReference type="EMBL" id="AFRT01002513">
    <property type="protein sequence ID" value="ELU37654.1"/>
    <property type="molecule type" value="Genomic_DNA"/>
</dbReference>